<gene>
    <name evidence="2" type="ORF">PACLA_8A045726</name>
</gene>
<accession>A0A6S7FZ63</accession>
<protein>
    <submittedName>
        <fullName evidence="2">La-related 7-like</fullName>
    </submittedName>
</protein>
<keyword evidence="3" id="KW-1185">Reference proteome</keyword>
<comment type="caution">
    <text evidence="2">The sequence shown here is derived from an EMBL/GenBank/DDBJ whole genome shotgun (WGS) entry which is preliminary data.</text>
</comment>
<feature type="non-terminal residue" evidence="2">
    <location>
        <position position="88"/>
    </location>
</feature>
<reference evidence="2" key="1">
    <citation type="submission" date="2020-04" db="EMBL/GenBank/DDBJ databases">
        <authorList>
            <person name="Alioto T."/>
            <person name="Alioto T."/>
            <person name="Gomez Garrido J."/>
        </authorList>
    </citation>
    <scope>NUCLEOTIDE SEQUENCE</scope>
    <source>
        <strain evidence="2">A484AB</strain>
    </source>
</reference>
<dbReference type="GO" id="GO:0003723">
    <property type="term" value="F:RNA binding"/>
    <property type="evidence" value="ECO:0007669"/>
    <property type="project" value="InterPro"/>
</dbReference>
<evidence type="ECO:0000313" key="2">
    <source>
        <dbReference type="EMBL" id="CAB3985694.1"/>
    </source>
</evidence>
<dbReference type="InterPro" id="IPR012677">
    <property type="entry name" value="Nucleotide-bd_a/b_plait_sf"/>
</dbReference>
<feature type="region of interest" description="Disordered" evidence="1">
    <location>
        <begin position="52"/>
        <end position="88"/>
    </location>
</feature>
<dbReference type="AlphaFoldDB" id="A0A6S7FZ63"/>
<evidence type="ECO:0000256" key="1">
    <source>
        <dbReference type="SAM" id="MobiDB-lite"/>
    </source>
</evidence>
<evidence type="ECO:0000313" key="3">
    <source>
        <dbReference type="Proteomes" id="UP001152795"/>
    </source>
</evidence>
<dbReference type="GO" id="GO:1990904">
    <property type="term" value="C:ribonucleoprotein complex"/>
    <property type="evidence" value="ECO:0007669"/>
    <property type="project" value="UniProtKB-UniRule"/>
</dbReference>
<dbReference type="InterPro" id="IPR014886">
    <property type="entry name" value="La_xRRM"/>
</dbReference>
<dbReference type="EMBL" id="CACRXK020000903">
    <property type="protein sequence ID" value="CAB3985694.1"/>
    <property type="molecule type" value="Genomic_DNA"/>
</dbReference>
<feature type="compositionally biased region" description="Basic residues" evidence="1">
    <location>
        <begin position="55"/>
        <end position="70"/>
    </location>
</feature>
<organism evidence="2 3">
    <name type="scientific">Paramuricea clavata</name>
    <name type="common">Red gorgonian</name>
    <name type="synonym">Violescent sea-whip</name>
    <dbReference type="NCBI Taxonomy" id="317549"/>
    <lineage>
        <taxon>Eukaryota</taxon>
        <taxon>Metazoa</taxon>
        <taxon>Cnidaria</taxon>
        <taxon>Anthozoa</taxon>
        <taxon>Octocorallia</taxon>
        <taxon>Malacalcyonacea</taxon>
        <taxon>Plexauridae</taxon>
        <taxon>Paramuricea</taxon>
    </lineage>
</organism>
<dbReference type="Proteomes" id="UP001152795">
    <property type="component" value="Unassembled WGS sequence"/>
</dbReference>
<feature type="compositionally biased region" description="Basic residues" evidence="1">
    <location>
        <begin position="78"/>
        <end position="88"/>
    </location>
</feature>
<dbReference type="Gene3D" id="3.30.70.330">
    <property type="match status" value="1"/>
</dbReference>
<name>A0A6S7FZ63_PARCT</name>
<proteinExistence type="predicted"/>
<sequence>GHVRFATKEACDKVVETFSTTNGSMENIKIEKLTEKEDADYWERLNSDRLERFQQGKKRNRNKRGRQKITKKMDERNARKRDHIHFEN</sequence>
<dbReference type="PROSITE" id="PS51939">
    <property type="entry name" value="XRRM"/>
    <property type="match status" value="1"/>
</dbReference>